<dbReference type="RefSeq" id="WP_310075346.1">
    <property type="nucleotide sequence ID" value="NZ_JAVDVX010000007.1"/>
</dbReference>
<dbReference type="EMBL" id="JAVDVX010000007">
    <property type="protein sequence ID" value="MDR7091728.1"/>
    <property type="molecule type" value="Genomic_DNA"/>
</dbReference>
<name>A0ABU1V2P3_9GAMM</name>
<dbReference type="InterPro" id="IPR035644">
    <property type="entry name" value="MraZ_C"/>
</dbReference>
<evidence type="ECO:0000256" key="6">
    <source>
        <dbReference type="ARBA" id="ARBA00023163"/>
    </source>
</evidence>
<dbReference type="InterPro" id="IPR037914">
    <property type="entry name" value="SpoVT-AbrB_sf"/>
</dbReference>
<dbReference type="InterPro" id="IPR038619">
    <property type="entry name" value="MraZ_sf"/>
</dbReference>
<dbReference type="NCBIfam" id="TIGR00242">
    <property type="entry name" value="division/cell wall cluster transcriptional repressor MraZ"/>
    <property type="match status" value="1"/>
</dbReference>
<feature type="domain" description="SpoVT-AbrB" evidence="8">
    <location>
        <begin position="83"/>
        <end position="126"/>
    </location>
</feature>
<keyword evidence="4 7" id="KW-0805">Transcription regulation</keyword>
<dbReference type="InterPro" id="IPR020603">
    <property type="entry name" value="MraZ_dom"/>
</dbReference>
<dbReference type="CDD" id="cd16321">
    <property type="entry name" value="MraZ_C"/>
    <property type="match status" value="1"/>
</dbReference>
<dbReference type="Pfam" id="PF02381">
    <property type="entry name" value="MraZ"/>
    <property type="match status" value="2"/>
</dbReference>
<dbReference type="CDD" id="cd16320">
    <property type="entry name" value="MraZ_N"/>
    <property type="match status" value="1"/>
</dbReference>
<dbReference type="PROSITE" id="PS51740">
    <property type="entry name" value="SPOVT_ABRB"/>
    <property type="match status" value="2"/>
</dbReference>
<dbReference type="InterPro" id="IPR007159">
    <property type="entry name" value="SpoVT-AbrB_dom"/>
</dbReference>
<proteinExistence type="inferred from homology"/>
<dbReference type="PANTHER" id="PTHR34701:SF1">
    <property type="entry name" value="TRANSCRIPTIONAL REGULATOR MRAZ"/>
    <property type="match status" value="1"/>
</dbReference>
<dbReference type="Proteomes" id="UP001253595">
    <property type="component" value="Unassembled WGS sequence"/>
</dbReference>
<evidence type="ECO:0000256" key="2">
    <source>
        <dbReference type="ARBA" id="ARBA00022490"/>
    </source>
</evidence>
<comment type="subunit">
    <text evidence="7">Forms oligomers.</text>
</comment>
<evidence type="ECO:0000313" key="10">
    <source>
        <dbReference type="Proteomes" id="UP001253595"/>
    </source>
</evidence>
<protein>
    <recommendedName>
        <fullName evidence="1 7">Transcriptional regulator MraZ</fullName>
    </recommendedName>
</protein>
<comment type="subcellular location">
    <subcellularLocation>
        <location evidence="7">Cytoplasm</location>
        <location evidence="7">Nucleoid</location>
    </subcellularLocation>
</comment>
<evidence type="ECO:0000313" key="9">
    <source>
        <dbReference type="EMBL" id="MDR7091728.1"/>
    </source>
</evidence>
<dbReference type="HAMAP" id="MF_01008">
    <property type="entry name" value="MraZ"/>
    <property type="match status" value="1"/>
</dbReference>
<comment type="similarity">
    <text evidence="7">Belongs to the MraZ family.</text>
</comment>
<evidence type="ECO:0000259" key="8">
    <source>
        <dbReference type="PROSITE" id="PS51740"/>
    </source>
</evidence>
<keyword evidence="3" id="KW-0677">Repeat</keyword>
<dbReference type="SUPFAM" id="SSF89447">
    <property type="entry name" value="AbrB/MazE/MraZ-like"/>
    <property type="match status" value="1"/>
</dbReference>
<dbReference type="InterPro" id="IPR003444">
    <property type="entry name" value="MraZ"/>
</dbReference>
<evidence type="ECO:0000256" key="1">
    <source>
        <dbReference type="ARBA" id="ARBA00013860"/>
    </source>
</evidence>
<evidence type="ECO:0000256" key="4">
    <source>
        <dbReference type="ARBA" id="ARBA00023015"/>
    </source>
</evidence>
<sequence>MSDLTGSHSISMDPKGRMAIPARIRDSLAASGAARLWVTAHMYERCLLVYSEAEWQPVLAKVQALPAGNEHVRRIQRRFIGQAVNLEMDANGRVLVPPTLREFAHLDKKLMLVGLGNKLELWDEDSWNALMDQPAEGEMPADLQNLSF</sequence>
<evidence type="ECO:0000256" key="3">
    <source>
        <dbReference type="ARBA" id="ARBA00022737"/>
    </source>
</evidence>
<accession>A0ABU1V2P3</accession>
<reference evidence="9 10" key="1">
    <citation type="submission" date="2023-07" db="EMBL/GenBank/DDBJ databases">
        <title>Sorghum-associated microbial communities from plants grown in Nebraska, USA.</title>
        <authorList>
            <person name="Schachtman D."/>
        </authorList>
    </citation>
    <scope>NUCLEOTIDE SEQUENCE [LARGE SCALE GENOMIC DNA]</scope>
    <source>
        <strain evidence="9 10">BE190</strain>
    </source>
</reference>
<evidence type="ECO:0000256" key="7">
    <source>
        <dbReference type="HAMAP-Rule" id="MF_01008"/>
    </source>
</evidence>
<evidence type="ECO:0000256" key="5">
    <source>
        <dbReference type="ARBA" id="ARBA00023125"/>
    </source>
</evidence>
<dbReference type="Gene3D" id="3.40.1550.20">
    <property type="entry name" value="Transcriptional regulator MraZ domain"/>
    <property type="match status" value="1"/>
</dbReference>
<keyword evidence="6 7" id="KW-0804">Transcription</keyword>
<organism evidence="9 10">
    <name type="scientific">Cellvibrio fibrivorans</name>
    <dbReference type="NCBI Taxonomy" id="126350"/>
    <lineage>
        <taxon>Bacteria</taxon>
        <taxon>Pseudomonadati</taxon>
        <taxon>Pseudomonadota</taxon>
        <taxon>Gammaproteobacteria</taxon>
        <taxon>Cellvibrionales</taxon>
        <taxon>Cellvibrionaceae</taxon>
        <taxon>Cellvibrio</taxon>
    </lineage>
</organism>
<keyword evidence="2 7" id="KW-0963">Cytoplasm</keyword>
<keyword evidence="5 7" id="KW-0238">DNA-binding</keyword>
<comment type="caution">
    <text evidence="9">The sequence shown here is derived from an EMBL/GenBank/DDBJ whole genome shotgun (WGS) entry which is preliminary data.</text>
</comment>
<keyword evidence="10" id="KW-1185">Reference proteome</keyword>
<dbReference type="PANTHER" id="PTHR34701">
    <property type="entry name" value="TRANSCRIPTIONAL REGULATOR MRAZ"/>
    <property type="match status" value="1"/>
</dbReference>
<gene>
    <name evidence="7" type="primary">mraZ</name>
    <name evidence="9" type="ORF">J2X05_003763</name>
</gene>
<feature type="domain" description="SpoVT-AbrB" evidence="8">
    <location>
        <begin position="7"/>
        <end position="54"/>
    </location>
</feature>
<dbReference type="InterPro" id="IPR035642">
    <property type="entry name" value="MraZ_N"/>
</dbReference>